<name>A0A285NZK1_NATPI</name>
<evidence type="ECO:0000313" key="3">
    <source>
        <dbReference type="Proteomes" id="UP000219453"/>
    </source>
</evidence>
<gene>
    <name evidence="2" type="ORF">SAMN06269185_2298</name>
</gene>
<feature type="compositionally biased region" description="Polar residues" evidence="1">
    <location>
        <begin position="187"/>
        <end position="199"/>
    </location>
</feature>
<feature type="compositionally biased region" description="Low complexity" evidence="1">
    <location>
        <begin position="45"/>
        <end position="80"/>
    </location>
</feature>
<proteinExistence type="predicted"/>
<evidence type="ECO:0000313" key="2">
    <source>
        <dbReference type="EMBL" id="SNZ14890.1"/>
    </source>
</evidence>
<dbReference type="RefSeq" id="WP_097009228.1">
    <property type="nucleotide sequence ID" value="NZ_OBEJ01000003.1"/>
</dbReference>
<dbReference type="InterPro" id="IPR018645">
    <property type="entry name" value="OapC-like"/>
</dbReference>
<sequence length="308" mass="31784">MPHQCTNCGRTFPDGSKEMLSGCPDCGGTKFQFEPSGGGGGAGGADKSTPSASSTAASSGADDTTSASETASTDETSTVSQAKQTVSDWVGRGSQTEADDAAASTADGDRSQSTQTDGSRSNIESTGNWPSVGSRDPSDDPTRSGDHPSRPTDTSGSPVDRASSATGASSSPVDSDPATTDDAELSPETSGEDTAQASARSDVVDPNDLPSDATGGAGRSDQQRNADHGSAPPDDADGTVVGTPNDEQPDLEALRKELNEQFESIKIVRPGEYELNLMELYDRDEYIISLMEDGRYAIEVPDAWRGGE</sequence>
<evidence type="ECO:0000256" key="1">
    <source>
        <dbReference type="SAM" id="MobiDB-lite"/>
    </source>
</evidence>
<dbReference type="AlphaFoldDB" id="A0A285NZK1"/>
<dbReference type="OrthoDB" id="78050at2157"/>
<feature type="compositionally biased region" description="Basic and acidic residues" evidence="1">
    <location>
        <begin position="136"/>
        <end position="150"/>
    </location>
</feature>
<reference evidence="2 3" key="1">
    <citation type="submission" date="2017-09" db="EMBL/GenBank/DDBJ databases">
        <authorList>
            <person name="Ehlers B."/>
            <person name="Leendertz F.H."/>
        </authorList>
    </citation>
    <scope>NUCLEOTIDE SEQUENCE [LARGE SCALE GENOMIC DNA]</scope>
    <source>
        <strain evidence="2 3">DSM 27208</strain>
    </source>
</reference>
<protein>
    <recommendedName>
        <fullName evidence="4">Zn-ribbon containing protein</fullName>
    </recommendedName>
</protein>
<evidence type="ECO:0008006" key="4">
    <source>
        <dbReference type="Google" id="ProtNLM"/>
    </source>
</evidence>
<dbReference type="Proteomes" id="UP000219453">
    <property type="component" value="Unassembled WGS sequence"/>
</dbReference>
<dbReference type="Pfam" id="PF09845">
    <property type="entry name" value="OapC"/>
    <property type="match status" value="2"/>
</dbReference>
<organism evidence="2 3">
    <name type="scientific">Natronoarchaeum philippinense</name>
    <dbReference type="NCBI Taxonomy" id="558529"/>
    <lineage>
        <taxon>Archaea</taxon>
        <taxon>Methanobacteriati</taxon>
        <taxon>Methanobacteriota</taxon>
        <taxon>Stenosarchaea group</taxon>
        <taxon>Halobacteria</taxon>
        <taxon>Halobacteriales</taxon>
        <taxon>Natronoarchaeaceae</taxon>
    </lineage>
</organism>
<feature type="region of interest" description="Disordered" evidence="1">
    <location>
        <begin position="25"/>
        <end position="249"/>
    </location>
</feature>
<feature type="compositionally biased region" description="Polar residues" evidence="1">
    <location>
        <begin position="111"/>
        <end position="131"/>
    </location>
</feature>
<feature type="compositionally biased region" description="Polar residues" evidence="1">
    <location>
        <begin position="151"/>
        <end position="173"/>
    </location>
</feature>
<accession>A0A285NZK1</accession>
<dbReference type="EMBL" id="OBEJ01000003">
    <property type="protein sequence ID" value="SNZ14890.1"/>
    <property type="molecule type" value="Genomic_DNA"/>
</dbReference>
<keyword evidence="3" id="KW-1185">Reference proteome</keyword>